<evidence type="ECO:0000256" key="2">
    <source>
        <dbReference type="ARBA" id="ARBA00023026"/>
    </source>
</evidence>
<evidence type="ECO:0000313" key="6">
    <source>
        <dbReference type="EMBL" id="EFQ99447.1"/>
    </source>
</evidence>
<keyword evidence="4" id="KW-0732">Signal</keyword>
<dbReference type="VEuPathDB" id="FungiDB:MGYG_02458"/>
<keyword evidence="1" id="KW-0147">Chitin-binding</keyword>
<dbReference type="InterPro" id="IPR018392">
    <property type="entry name" value="LysM"/>
</dbReference>
<name>E4UMN0_ARTGP</name>
<feature type="chain" id="PRO_5003187879" evidence="4">
    <location>
        <begin position="19"/>
        <end position="449"/>
    </location>
</feature>
<feature type="domain" description="LysM" evidence="5">
    <location>
        <begin position="228"/>
        <end position="275"/>
    </location>
</feature>
<dbReference type="RefSeq" id="XP_003174930.1">
    <property type="nucleotide sequence ID" value="XM_003174882.1"/>
</dbReference>
<keyword evidence="7" id="KW-1185">Reference proteome</keyword>
<feature type="compositionally biased region" description="Low complexity" evidence="3">
    <location>
        <begin position="282"/>
        <end position="299"/>
    </location>
</feature>
<dbReference type="PROSITE" id="PS51782">
    <property type="entry name" value="LYSM"/>
    <property type="match status" value="4"/>
</dbReference>
<dbReference type="PANTHER" id="PTHR34997">
    <property type="entry name" value="AM15"/>
    <property type="match status" value="1"/>
</dbReference>
<dbReference type="eggNOG" id="KOG2806">
    <property type="taxonomic scope" value="Eukaryota"/>
</dbReference>
<dbReference type="GO" id="GO:0008061">
    <property type="term" value="F:chitin binding"/>
    <property type="evidence" value="ECO:0007669"/>
    <property type="project" value="UniProtKB-KW"/>
</dbReference>
<feature type="signal peptide" evidence="4">
    <location>
        <begin position="1"/>
        <end position="18"/>
    </location>
</feature>
<evidence type="ECO:0000256" key="4">
    <source>
        <dbReference type="SAM" id="SignalP"/>
    </source>
</evidence>
<evidence type="ECO:0000256" key="1">
    <source>
        <dbReference type="ARBA" id="ARBA00022669"/>
    </source>
</evidence>
<dbReference type="SUPFAM" id="SSF54106">
    <property type="entry name" value="LysM domain"/>
    <property type="match status" value="4"/>
</dbReference>
<dbReference type="GeneID" id="10030232"/>
<keyword evidence="2" id="KW-0843">Virulence</keyword>
<dbReference type="PANTHER" id="PTHR34997:SF1">
    <property type="entry name" value="PEPTIDOGLYCAN-BINDING LYSIN DOMAIN"/>
    <property type="match status" value="1"/>
</dbReference>
<dbReference type="InterPro" id="IPR036779">
    <property type="entry name" value="LysM_dom_sf"/>
</dbReference>
<dbReference type="HOGENOM" id="CLU_010591_8_0_1"/>
<proteinExistence type="predicted"/>
<dbReference type="SMART" id="SM00257">
    <property type="entry name" value="LysM"/>
    <property type="match status" value="4"/>
</dbReference>
<dbReference type="InterPro" id="IPR052210">
    <property type="entry name" value="LysM1-like"/>
</dbReference>
<dbReference type="CDD" id="cd00118">
    <property type="entry name" value="LysM"/>
    <property type="match status" value="3"/>
</dbReference>
<feature type="compositionally biased region" description="Pro residues" evidence="3">
    <location>
        <begin position="122"/>
        <end position="132"/>
    </location>
</feature>
<evidence type="ECO:0000313" key="7">
    <source>
        <dbReference type="Proteomes" id="UP000002669"/>
    </source>
</evidence>
<evidence type="ECO:0000259" key="5">
    <source>
        <dbReference type="PROSITE" id="PS51782"/>
    </source>
</evidence>
<dbReference type="OMA" id="FRTWNPA"/>
<feature type="domain" description="LysM" evidence="5">
    <location>
        <begin position="314"/>
        <end position="361"/>
    </location>
</feature>
<protein>
    <submittedName>
        <fullName evidence="6">LysM domain-containing protein</fullName>
    </submittedName>
</protein>
<accession>E4UMN0</accession>
<feature type="compositionally biased region" description="Low complexity" evidence="3">
    <location>
        <begin position="92"/>
        <end position="121"/>
    </location>
</feature>
<feature type="domain" description="LysM" evidence="5">
    <location>
        <begin position="401"/>
        <end position="447"/>
    </location>
</feature>
<dbReference type="OrthoDB" id="2281372at2759"/>
<dbReference type="Gene3D" id="3.10.350.10">
    <property type="entry name" value="LysM domain"/>
    <property type="match status" value="5"/>
</dbReference>
<dbReference type="Pfam" id="PF01476">
    <property type="entry name" value="LysM"/>
    <property type="match status" value="2"/>
</dbReference>
<feature type="domain" description="LysM" evidence="5">
    <location>
        <begin position="144"/>
        <end position="191"/>
    </location>
</feature>
<dbReference type="Proteomes" id="UP000002669">
    <property type="component" value="Unassembled WGS sequence"/>
</dbReference>
<evidence type="ECO:0000256" key="3">
    <source>
        <dbReference type="SAM" id="MobiDB-lite"/>
    </source>
</evidence>
<dbReference type="InParanoid" id="E4UMN0"/>
<organism evidence="7">
    <name type="scientific">Arthroderma gypseum (strain ATCC MYA-4604 / CBS 118893)</name>
    <name type="common">Microsporum gypseum</name>
    <dbReference type="NCBI Taxonomy" id="535722"/>
    <lineage>
        <taxon>Eukaryota</taxon>
        <taxon>Fungi</taxon>
        <taxon>Dikarya</taxon>
        <taxon>Ascomycota</taxon>
        <taxon>Pezizomycotina</taxon>
        <taxon>Eurotiomycetes</taxon>
        <taxon>Eurotiomycetidae</taxon>
        <taxon>Onygenales</taxon>
        <taxon>Arthrodermataceae</taxon>
        <taxon>Nannizzia</taxon>
    </lineage>
</organism>
<dbReference type="AlphaFoldDB" id="E4UMN0"/>
<dbReference type="EMBL" id="DS989823">
    <property type="protein sequence ID" value="EFQ99447.1"/>
    <property type="molecule type" value="Genomic_DNA"/>
</dbReference>
<reference evidence="7" key="1">
    <citation type="journal article" date="2012" name="MBio">
        <title>Comparative genome analysis of Trichophyton rubrum and related dermatophytes reveals candidate genes involved in infection.</title>
        <authorList>
            <person name="Martinez D.A."/>
            <person name="Oliver B.G."/>
            <person name="Graeser Y."/>
            <person name="Goldberg J.M."/>
            <person name="Li W."/>
            <person name="Martinez-Rossi N.M."/>
            <person name="Monod M."/>
            <person name="Shelest E."/>
            <person name="Barton R.C."/>
            <person name="Birch E."/>
            <person name="Brakhage A.A."/>
            <person name="Chen Z."/>
            <person name="Gurr S.J."/>
            <person name="Heiman D."/>
            <person name="Heitman J."/>
            <person name="Kosti I."/>
            <person name="Rossi A."/>
            <person name="Saif S."/>
            <person name="Samalova M."/>
            <person name="Saunders C.W."/>
            <person name="Shea T."/>
            <person name="Summerbell R.C."/>
            <person name="Xu J."/>
            <person name="Young S."/>
            <person name="Zeng Q."/>
            <person name="Birren B.W."/>
            <person name="Cuomo C.A."/>
            <person name="White T.C."/>
        </authorList>
    </citation>
    <scope>NUCLEOTIDE SEQUENCE [LARGE SCALE GENOMIC DNA]</scope>
    <source>
        <strain evidence="7">ATCC MYA-4604 / CBS 118893</strain>
    </source>
</reference>
<feature type="region of interest" description="Disordered" evidence="3">
    <location>
        <begin position="92"/>
        <end position="135"/>
    </location>
</feature>
<feature type="region of interest" description="Disordered" evidence="3">
    <location>
        <begin position="282"/>
        <end position="306"/>
    </location>
</feature>
<dbReference type="STRING" id="535722.E4UMN0"/>
<sequence length="449" mass="47875">MFFSRLTPALILGATVNGYLVPRQSGPVDPGTAPDCRFYDEALNVIHDCAYFEQKWGVSHANFVYWNPSVKNDCSGIKAGNSYCVDAEKEAPGTSSSSSSAPGSTTATAGTTTTSGATTPTQPTPTTNPTPSPTQDGMVNTCAKFYQAVSGDTCDKIVIKYGTFTLKNFVTWNPAVKGDCSGLWAGYYYCVGVPGTPTAPPSTTMPPTPTAPSGPSPTQGGIIATCRQWYKAESGDTCLKIVDKYRTFSLAQFQSWNPAVGSDCTGLWAGYYYCIGIPGTPTQPTSTSTSRPPTTTTPSGPSPTQPGIISTCNRFHQAVAGDSCYVIANKYGTFTVEQFIKWNPAVNSDCSALFLGYYYCIGIPGTPTSKPTSKPPTTPTGCPNPSLPTPTQPGAVCQCKKWHKVESGDYCDSIIRKYNINADQFHTWNPQVGRACTTLWLGYYVCVGA</sequence>
<gene>
    <name evidence="6" type="ORF">MGYG_02458</name>
</gene>